<dbReference type="GO" id="GO:0016763">
    <property type="term" value="F:pentosyltransferase activity"/>
    <property type="evidence" value="ECO:0007669"/>
    <property type="project" value="TreeGrafter"/>
</dbReference>
<sequence>MLLTAYRAWIIIHHGLPLYVDEAQYWAWSRALDWGYYSKPPMVAWIIRLFSGAGNSELDVRLGTLLLHPLTAVLVYALGSRMFPVRTALFAAIMFLTLLLVGFNSLFMTTDAPLFFFWGLATLGLWRALASNAWHDWMLMGAAAGLGLLSKYSMAVFAPSVALVLCLPSFRQHWRNPRLYLAALLALIVFLPNLWWNVRMDFVSFRHTAEISQLDKGLFHPERLMEFTGGQFACMGPIAFAILLGGLATRATWGDPRRGFLAAMTLPFLAVIGMQALLAKANANWAAPAYFAGTLLVAERIAAERHARWRTAIVLSNLVLLSLFYHYHALAHAAGVRLTSKTDPYARLLGWPEAGAVVEAQLRRHPDALLAVTDRSEFALLNYYAHPGAQRMRIWNPRGDRQNHFHLMADMKNDLGANVVFATTHCPYDAAAASFERWTDIGHVDIPLYPDRRLQLCLYRGEHFKGYMR</sequence>
<dbReference type="RefSeq" id="WP_088708816.1">
    <property type="nucleotide sequence ID" value="NZ_LSTO01000001.1"/>
</dbReference>
<evidence type="ECO:0000256" key="3">
    <source>
        <dbReference type="ARBA" id="ARBA00022676"/>
    </source>
</evidence>
<dbReference type="GO" id="GO:0005886">
    <property type="term" value="C:plasma membrane"/>
    <property type="evidence" value="ECO:0007669"/>
    <property type="project" value="UniProtKB-SubCell"/>
</dbReference>
<keyword evidence="6 8" id="KW-1133">Transmembrane helix</keyword>
<evidence type="ECO:0000259" key="9">
    <source>
        <dbReference type="Pfam" id="PF13231"/>
    </source>
</evidence>
<dbReference type="OrthoDB" id="8933800at2"/>
<evidence type="ECO:0000256" key="2">
    <source>
        <dbReference type="ARBA" id="ARBA00022475"/>
    </source>
</evidence>
<dbReference type="EMBL" id="LSTO01000001">
    <property type="protein sequence ID" value="OWW21983.1"/>
    <property type="molecule type" value="Genomic_DNA"/>
</dbReference>
<feature type="transmembrane region" description="Helical" evidence="8">
    <location>
        <begin position="114"/>
        <end position="134"/>
    </location>
</feature>
<feature type="transmembrane region" description="Helical" evidence="8">
    <location>
        <begin position="85"/>
        <end position="107"/>
    </location>
</feature>
<protein>
    <recommendedName>
        <fullName evidence="9">Glycosyltransferase RgtA/B/C/D-like domain-containing protein</fullName>
    </recommendedName>
</protein>
<dbReference type="GO" id="GO:0009103">
    <property type="term" value="P:lipopolysaccharide biosynthetic process"/>
    <property type="evidence" value="ECO:0007669"/>
    <property type="project" value="UniProtKB-ARBA"/>
</dbReference>
<keyword evidence="7 8" id="KW-0472">Membrane</keyword>
<organism evidence="10 11">
    <name type="scientific">Noviherbaspirillum denitrificans</name>
    <dbReference type="NCBI Taxonomy" id="1968433"/>
    <lineage>
        <taxon>Bacteria</taxon>
        <taxon>Pseudomonadati</taxon>
        <taxon>Pseudomonadota</taxon>
        <taxon>Betaproteobacteria</taxon>
        <taxon>Burkholderiales</taxon>
        <taxon>Oxalobacteraceae</taxon>
        <taxon>Noviherbaspirillum</taxon>
    </lineage>
</organism>
<feature type="transmembrane region" description="Helical" evidence="8">
    <location>
        <begin position="285"/>
        <end position="302"/>
    </location>
</feature>
<evidence type="ECO:0000313" key="11">
    <source>
        <dbReference type="Proteomes" id="UP000197535"/>
    </source>
</evidence>
<keyword evidence="2" id="KW-1003">Cell membrane</keyword>
<feature type="transmembrane region" description="Helical" evidence="8">
    <location>
        <begin position="179"/>
        <end position="196"/>
    </location>
</feature>
<feature type="transmembrane region" description="Helical" evidence="8">
    <location>
        <begin position="260"/>
        <end position="279"/>
    </location>
</feature>
<keyword evidence="11" id="KW-1185">Reference proteome</keyword>
<evidence type="ECO:0000256" key="1">
    <source>
        <dbReference type="ARBA" id="ARBA00004651"/>
    </source>
</evidence>
<feature type="domain" description="Glycosyltransferase RgtA/B/C/D-like" evidence="9">
    <location>
        <begin position="38"/>
        <end position="196"/>
    </location>
</feature>
<dbReference type="Pfam" id="PF13231">
    <property type="entry name" value="PMT_2"/>
    <property type="match status" value="1"/>
</dbReference>
<dbReference type="Proteomes" id="UP000197535">
    <property type="component" value="Unassembled WGS sequence"/>
</dbReference>
<dbReference type="InterPro" id="IPR050297">
    <property type="entry name" value="LipidA_mod_glycosyltrf_83"/>
</dbReference>
<feature type="transmembrane region" description="Helical" evidence="8">
    <location>
        <begin position="229"/>
        <end position="248"/>
    </location>
</feature>
<feature type="transmembrane region" description="Helical" evidence="8">
    <location>
        <begin position="309"/>
        <end position="327"/>
    </location>
</feature>
<proteinExistence type="predicted"/>
<feature type="transmembrane region" description="Helical" evidence="8">
    <location>
        <begin position="140"/>
        <end position="167"/>
    </location>
</feature>
<accession>A0A254TMY8</accession>
<dbReference type="PANTHER" id="PTHR33908">
    <property type="entry name" value="MANNOSYLTRANSFERASE YKCB-RELATED"/>
    <property type="match status" value="1"/>
</dbReference>
<evidence type="ECO:0000313" key="10">
    <source>
        <dbReference type="EMBL" id="OWW21983.1"/>
    </source>
</evidence>
<evidence type="ECO:0000256" key="7">
    <source>
        <dbReference type="ARBA" id="ARBA00023136"/>
    </source>
</evidence>
<evidence type="ECO:0000256" key="4">
    <source>
        <dbReference type="ARBA" id="ARBA00022679"/>
    </source>
</evidence>
<comment type="caution">
    <text evidence="10">The sequence shown here is derived from an EMBL/GenBank/DDBJ whole genome shotgun (WGS) entry which is preliminary data.</text>
</comment>
<evidence type="ECO:0000256" key="5">
    <source>
        <dbReference type="ARBA" id="ARBA00022692"/>
    </source>
</evidence>
<keyword evidence="4" id="KW-0808">Transferase</keyword>
<comment type="subcellular location">
    <subcellularLocation>
        <location evidence="1">Cell membrane</location>
        <topology evidence="1">Multi-pass membrane protein</topology>
    </subcellularLocation>
</comment>
<dbReference type="PANTHER" id="PTHR33908:SF11">
    <property type="entry name" value="MEMBRANE PROTEIN"/>
    <property type="match status" value="1"/>
</dbReference>
<dbReference type="InterPro" id="IPR038731">
    <property type="entry name" value="RgtA/B/C-like"/>
</dbReference>
<name>A0A254TMY8_9BURK</name>
<evidence type="ECO:0000256" key="8">
    <source>
        <dbReference type="SAM" id="Phobius"/>
    </source>
</evidence>
<keyword evidence="3" id="KW-0328">Glycosyltransferase</keyword>
<dbReference type="AlphaFoldDB" id="A0A254TMY8"/>
<reference evidence="10 11" key="1">
    <citation type="submission" date="2016-02" db="EMBL/GenBank/DDBJ databases">
        <authorList>
            <person name="Wen L."/>
            <person name="He K."/>
            <person name="Yang H."/>
        </authorList>
    </citation>
    <scope>NUCLEOTIDE SEQUENCE [LARGE SCALE GENOMIC DNA]</scope>
    <source>
        <strain evidence="10 11">TSA40</strain>
    </source>
</reference>
<gene>
    <name evidence="10" type="ORF">AYR66_23335</name>
</gene>
<evidence type="ECO:0000256" key="6">
    <source>
        <dbReference type="ARBA" id="ARBA00022989"/>
    </source>
</evidence>
<keyword evidence="5 8" id="KW-0812">Transmembrane</keyword>